<reference evidence="1 2" key="1">
    <citation type="submission" date="2020-09" db="EMBL/GenBank/DDBJ databases">
        <title>Paenibacillus sp. strain PR3 16S rRNA gene Genome sequencing and assembly.</title>
        <authorList>
            <person name="Kim J."/>
        </authorList>
    </citation>
    <scope>NUCLEOTIDE SEQUENCE [LARGE SCALE GENOMIC DNA]</scope>
    <source>
        <strain evidence="1 2">PR3</strain>
    </source>
</reference>
<comment type="caution">
    <text evidence="1">The sequence shown here is derived from an EMBL/GenBank/DDBJ whole genome shotgun (WGS) entry which is preliminary data.</text>
</comment>
<evidence type="ECO:0000313" key="2">
    <source>
        <dbReference type="Proteomes" id="UP000609346"/>
    </source>
</evidence>
<protein>
    <recommendedName>
        <fullName evidence="3">Flagellar protein FliT</fullName>
    </recommendedName>
</protein>
<dbReference type="Proteomes" id="UP000609346">
    <property type="component" value="Unassembled WGS sequence"/>
</dbReference>
<dbReference type="RefSeq" id="WP_191205093.1">
    <property type="nucleotide sequence ID" value="NZ_JACXZA010000004.1"/>
</dbReference>
<accession>A0ABR8MY11</accession>
<proteinExistence type="predicted"/>
<organism evidence="1 2">
    <name type="scientific">Paenibacillus terricola</name>
    <dbReference type="NCBI Taxonomy" id="2763503"/>
    <lineage>
        <taxon>Bacteria</taxon>
        <taxon>Bacillati</taxon>
        <taxon>Bacillota</taxon>
        <taxon>Bacilli</taxon>
        <taxon>Bacillales</taxon>
        <taxon>Paenibacillaceae</taxon>
        <taxon>Paenibacillus</taxon>
    </lineage>
</organism>
<evidence type="ECO:0008006" key="3">
    <source>
        <dbReference type="Google" id="ProtNLM"/>
    </source>
</evidence>
<gene>
    <name evidence="1" type="ORF">H8B09_18830</name>
</gene>
<name>A0ABR8MY11_9BACL</name>
<keyword evidence="2" id="KW-1185">Reference proteome</keyword>
<dbReference type="EMBL" id="JACXZA010000004">
    <property type="protein sequence ID" value="MBD3920829.1"/>
    <property type="molecule type" value="Genomic_DNA"/>
</dbReference>
<evidence type="ECO:0000313" key="1">
    <source>
        <dbReference type="EMBL" id="MBD3920829.1"/>
    </source>
</evidence>
<sequence>MKTVDELLKELKDVAHSVLQINLKEEANHGLLLLLQDQQADIRKKIDEVTSDSFSGYTPEQLDILRDCIEMEQENINRVELMKAEIGEKIANLSKSKIGRNAYQGEMIQHIGYFIDNHQ</sequence>